<sequence>KKRKDDLSTYPHQCVPLSICIRQEQLFNGKKLLVCGVDSSTSSIHPSVQHRALQLPQCFIIDCYSCCPLVQVSPTNFSVTMIFIKSGLSLNPFSAKFMLCFLVPLPEELDYSGEIPNCRDGGKPLLAADIGIHTCDKNCPEGFRCEYKTTNDTTRKGICCPNLKELEKIYNEDEKLDRTIKN</sequence>
<reference evidence="1" key="1">
    <citation type="submission" date="2016-11" db="UniProtKB">
        <authorList>
            <consortium name="WormBaseParasite"/>
        </authorList>
    </citation>
    <scope>IDENTIFICATION</scope>
    <source>
        <strain evidence="1">pt0022</strain>
    </source>
</reference>
<dbReference type="STRING" id="6293.A0A1I8F019"/>
<dbReference type="SMART" id="SM00289">
    <property type="entry name" value="WR1"/>
    <property type="match status" value="1"/>
</dbReference>
<protein>
    <submittedName>
        <fullName evidence="1">Uncharacterized protein</fullName>
    </submittedName>
</protein>
<name>A0A1I8F019_WUCBA</name>
<evidence type="ECO:0000313" key="1">
    <source>
        <dbReference type="WBParaSite" id="maker-PairedContig_846-snap-gene-0.28-mRNA-1"/>
    </source>
</evidence>
<accession>A0A1I8F019</accession>
<organism evidence="1">
    <name type="scientific">Wuchereria bancrofti</name>
    <dbReference type="NCBI Taxonomy" id="6293"/>
    <lineage>
        <taxon>Eukaryota</taxon>
        <taxon>Metazoa</taxon>
        <taxon>Ecdysozoa</taxon>
        <taxon>Nematoda</taxon>
        <taxon>Chromadorea</taxon>
        <taxon>Rhabditida</taxon>
        <taxon>Spirurina</taxon>
        <taxon>Spiruromorpha</taxon>
        <taxon>Filarioidea</taxon>
        <taxon>Onchocercidae</taxon>
        <taxon>Wuchereria</taxon>
    </lineage>
</organism>
<dbReference type="AlphaFoldDB" id="A0A1I8F019"/>
<dbReference type="InterPro" id="IPR006150">
    <property type="entry name" value="Cys_repeat_1"/>
</dbReference>
<dbReference type="WBParaSite" id="maker-PairedContig_846-snap-gene-0.28-mRNA-1">
    <property type="protein sequence ID" value="maker-PairedContig_846-snap-gene-0.28-mRNA-1"/>
    <property type="gene ID" value="maker-PairedContig_846-snap-gene-0.28"/>
</dbReference>
<proteinExistence type="predicted"/>